<dbReference type="eggNOG" id="COG2211">
    <property type="taxonomic scope" value="Bacteria"/>
</dbReference>
<keyword evidence="3 4" id="KW-0472">Membrane</keyword>
<dbReference type="InterPro" id="IPR011701">
    <property type="entry name" value="MFS"/>
</dbReference>
<feature type="domain" description="Major facilitator superfamily (MFS) profile" evidence="5">
    <location>
        <begin position="286"/>
        <end position="515"/>
    </location>
</feature>
<dbReference type="PROSITE" id="PS50850">
    <property type="entry name" value="MFS"/>
    <property type="match status" value="1"/>
</dbReference>
<keyword evidence="7" id="KW-1185">Reference proteome</keyword>
<feature type="transmembrane region" description="Helical" evidence="4">
    <location>
        <begin position="448"/>
        <end position="469"/>
    </location>
</feature>
<feature type="transmembrane region" description="Helical" evidence="4">
    <location>
        <begin position="172"/>
        <end position="196"/>
    </location>
</feature>
<protein>
    <submittedName>
        <fullName evidence="6">Major facilitator superfamily MFS_1</fullName>
    </submittedName>
</protein>
<feature type="transmembrane region" description="Helical" evidence="4">
    <location>
        <begin position="146"/>
        <end position="166"/>
    </location>
</feature>
<dbReference type="HOGENOM" id="CLU_025379_0_1_0"/>
<keyword evidence="1 4" id="KW-0812">Transmembrane</keyword>
<organism evidence="6 7">
    <name type="scientific">Rubinisphaera brasiliensis (strain ATCC 49424 / DSM 5305 / JCM 21570 / IAM 15109 / NBRC 103401 / IFAM 1448)</name>
    <name type="common">Planctomyces brasiliensis</name>
    <dbReference type="NCBI Taxonomy" id="756272"/>
    <lineage>
        <taxon>Bacteria</taxon>
        <taxon>Pseudomonadati</taxon>
        <taxon>Planctomycetota</taxon>
        <taxon>Planctomycetia</taxon>
        <taxon>Planctomycetales</taxon>
        <taxon>Planctomycetaceae</taxon>
        <taxon>Rubinisphaera</taxon>
    </lineage>
</organism>
<dbReference type="KEGG" id="pbs:Plabr_0265"/>
<dbReference type="Pfam" id="PF07690">
    <property type="entry name" value="MFS_1"/>
    <property type="match status" value="1"/>
</dbReference>
<feature type="transmembrane region" description="Helical" evidence="4">
    <location>
        <begin position="382"/>
        <end position="406"/>
    </location>
</feature>
<evidence type="ECO:0000313" key="7">
    <source>
        <dbReference type="Proteomes" id="UP000006860"/>
    </source>
</evidence>
<dbReference type="Proteomes" id="UP000006860">
    <property type="component" value="Chromosome"/>
</dbReference>
<proteinExistence type="predicted"/>
<dbReference type="EMBL" id="CP002546">
    <property type="protein sequence ID" value="ADY57894.1"/>
    <property type="molecule type" value="Genomic_DNA"/>
</dbReference>
<feature type="transmembrane region" description="Helical" evidence="4">
    <location>
        <begin position="242"/>
        <end position="264"/>
    </location>
</feature>
<accession>F0SPJ0</accession>
<dbReference type="OrthoDB" id="9772882at2"/>
<dbReference type="GO" id="GO:0022857">
    <property type="term" value="F:transmembrane transporter activity"/>
    <property type="evidence" value="ECO:0007669"/>
    <property type="project" value="InterPro"/>
</dbReference>
<evidence type="ECO:0000259" key="5">
    <source>
        <dbReference type="PROSITE" id="PS50850"/>
    </source>
</evidence>
<dbReference type="SUPFAM" id="SSF103473">
    <property type="entry name" value="MFS general substrate transporter"/>
    <property type="match status" value="1"/>
</dbReference>
<dbReference type="STRING" id="756272.Plabr_0265"/>
<evidence type="ECO:0000256" key="3">
    <source>
        <dbReference type="ARBA" id="ARBA00023136"/>
    </source>
</evidence>
<feature type="transmembrane region" description="Helical" evidence="4">
    <location>
        <begin position="103"/>
        <end position="125"/>
    </location>
</feature>
<dbReference type="InterPro" id="IPR020846">
    <property type="entry name" value="MFS_dom"/>
</dbReference>
<evidence type="ECO:0000256" key="2">
    <source>
        <dbReference type="ARBA" id="ARBA00022989"/>
    </source>
</evidence>
<sequence length="515" mass="55466">MPRIPSSSLHGKRLTSRLSLRVLSQPAEASFFRGRFTCPMLCRASRKRELSALAPSLPTAYVSRPVTSDSRRAGQTRSNLRYSVGDGAAFGVMVGAGETYLPAFALAVGLGDLVSGLIGSLPLLFGGVLQLISPRAIRLLGSHKRWVVFCGLVQALMFLPLIAAALCGSISAPLVLLVASIYWGASLATGPAWNTWIGTLVPPRVRARYFASRTRISQSCVFCGFLAAGVALQFASGSDTVLVTYAVLFAIAGACRLVSVFMLASHSEPIPIPPRMKREPYYKLFLKLTHGKGGRLLLFLVMVQAAVQMAGPYFTPFMFNTLELDYAQFVILIALCFLFRIAALPAWGKLAERVGAMRLLWIGALGIAPVGFGWVISQNFYWLMAIQAFSGAAWAAYELAFFLMFFDSIKEEERTGMLTVYNLVNSAAWVAGAMLGGLILVLSDTSMFGYLLIFGLSSLGRVAALALLARVPKTDVEATEIGFRTTALRPTGANLNAPVLPSLPDQVPDLAVQAS</sequence>
<feature type="transmembrane region" description="Helical" evidence="4">
    <location>
        <begin position="359"/>
        <end position="376"/>
    </location>
</feature>
<gene>
    <name evidence="6" type="ordered locus">Plabr_0265</name>
</gene>
<dbReference type="InterPro" id="IPR052528">
    <property type="entry name" value="Sugar_transport-like"/>
</dbReference>
<evidence type="ECO:0000313" key="6">
    <source>
        <dbReference type="EMBL" id="ADY57894.1"/>
    </source>
</evidence>
<dbReference type="InterPro" id="IPR036259">
    <property type="entry name" value="MFS_trans_sf"/>
</dbReference>
<evidence type="ECO:0000256" key="1">
    <source>
        <dbReference type="ARBA" id="ARBA00022692"/>
    </source>
</evidence>
<evidence type="ECO:0000256" key="4">
    <source>
        <dbReference type="SAM" id="Phobius"/>
    </source>
</evidence>
<reference evidence="7" key="1">
    <citation type="submission" date="2011-02" db="EMBL/GenBank/DDBJ databases">
        <title>The complete genome of Planctomyces brasiliensis DSM 5305.</title>
        <authorList>
            <person name="Lucas S."/>
            <person name="Copeland A."/>
            <person name="Lapidus A."/>
            <person name="Bruce D."/>
            <person name="Goodwin L."/>
            <person name="Pitluck S."/>
            <person name="Kyrpides N."/>
            <person name="Mavromatis K."/>
            <person name="Pagani I."/>
            <person name="Ivanova N."/>
            <person name="Ovchinnikova G."/>
            <person name="Lu M."/>
            <person name="Detter J.C."/>
            <person name="Han C."/>
            <person name="Land M."/>
            <person name="Hauser L."/>
            <person name="Markowitz V."/>
            <person name="Cheng J.-F."/>
            <person name="Hugenholtz P."/>
            <person name="Woyke T."/>
            <person name="Wu D."/>
            <person name="Tindall B."/>
            <person name="Pomrenke H.G."/>
            <person name="Brambilla E."/>
            <person name="Klenk H.-P."/>
            <person name="Eisen J.A."/>
        </authorList>
    </citation>
    <scope>NUCLEOTIDE SEQUENCE [LARGE SCALE GENOMIC DNA]</scope>
    <source>
        <strain evidence="7">ATCC 49424 / DSM 5305 / JCM 21570 / NBRC 103401 / IFAM 1448</strain>
    </source>
</reference>
<feature type="transmembrane region" description="Helical" evidence="4">
    <location>
        <begin position="418"/>
        <end position="442"/>
    </location>
</feature>
<name>F0SPJ0_RUBBR</name>
<feature type="transmembrane region" description="Helical" evidence="4">
    <location>
        <begin position="326"/>
        <end position="347"/>
    </location>
</feature>
<dbReference type="Gene3D" id="1.20.1250.20">
    <property type="entry name" value="MFS general substrate transporter like domains"/>
    <property type="match status" value="2"/>
</dbReference>
<dbReference type="PANTHER" id="PTHR23526:SF2">
    <property type="entry name" value="MAJOR FACILITATOR SUPERFAMILY (MFS) PROFILE DOMAIN-CONTAINING PROTEIN"/>
    <property type="match status" value="1"/>
</dbReference>
<dbReference type="AlphaFoldDB" id="F0SPJ0"/>
<dbReference type="PANTHER" id="PTHR23526">
    <property type="entry name" value="INTEGRAL MEMBRANE TRANSPORT PROTEIN-RELATED"/>
    <property type="match status" value="1"/>
</dbReference>
<feature type="transmembrane region" description="Helical" evidence="4">
    <location>
        <begin position="216"/>
        <end position="236"/>
    </location>
</feature>
<keyword evidence="2 4" id="KW-1133">Transmembrane helix</keyword>